<accession>A0ABS7A4K1</accession>
<dbReference type="EMBL" id="JAHYBZ010000001">
    <property type="protein sequence ID" value="MBW6397035.1"/>
    <property type="molecule type" value="Genomic_DNA"/>
</dbReference>
<evidence type="ECO:0000313" key="1">
    <source>
        <dbReference type="EMBL" id="MBW6397035.1"/>
    </source>
</evidence>
<keyword evidence="2" id="KW-1185">Reference proteome</keyword>
<dbReference type="RefSeq" id="WP_219761618.1">
    <property type="nucleotide sequence ID" value="NZ_JAHYBZ010000001.1"/>
</dbReference>
<dbReference type="Proteomes" id="UP001196565">
    <property type="component" value="Unassembled WGS sequence"/>
</dbReference>
<evidence type="ECO:0000313" key="2">
    <source>
        <dbReference type="Proteomes" id="UP001196565"/>
    </source>
</evidence>
<proteinExistence type="predicted"/>
<reference evidence="1 2" key="1">
    <citation type="submission" date="2021-07" db="EMBL/GenBank/DDBJ databases">
        <authorList>
            <person name="So Y."/>
        </authorList>
    </citation>
    <scope>NUCLEOTIDE SEQUENCE [LARGE SCALE GENOMIC DNA]</scope>
    <source>
        <strain evidence="1 2">HJA6</strain>
    </source>
</reference>
<organism evidence="1 2">
    <name type="scientific">Roseomonas alba</name>
    <dbReference type="NCBI Taxonomy" id="2846776"/>
    <lineage>
        <taxon>Bacteria</taxon>
        <taxon>Pseudomonadati</taxon>
        <taxon>Pseudomonadota</taxon>
        <taxon>Alphaproteobacteria</taxon>
        <taxon>Acetobacterales</taxon>
        <taxon>Roseomonadaceae</taxon>
        <taxon>Roseomonas</taxon>
    </lineage>
</organism>
<protein>
    <submittedName>
        <fullName evidence="1">Uncharacterized protein</fullName>
    </submittedName>
</protein>
<gene>
    <name evidence="1" type="ORF">KPL78_04205</name>
</gene>
<name>A0ABS7A4K1_9PROT</name>
<comment type="caution">
    <text evidence="1">The sequence shown here is derived from an EMBL/GenBank/DDBJ whole genome shotgun (WGS) entry which is preliminary data.</text>
</comment>
<sequence>MTTPDDDTTAGAELEAQAAEVRAAIRAALAAGGGTAELRHRLRGIEDAMREQADRIAHFRAAAEGDQKARVAEKASETARASAERLKFRLATLAPPRAPHLVRGRSR</sequence>